<gene>
    <name evidence="3" type="ORF">NC998_29340</name>
</gene>
<dbReference type="Pfam" id="PF13478">
    <property type="entry name" value="XdhC_C"/>
    <property type="match status" value="1"/>
</dbReference>
<dbReference type="EMBL" id="JAMPKM010000077">
    <property type="protein sequence ID" value="MEP0821148.1"/>
    <property type="molecule type" value="Genomic_DNA"/>
</dbReference>
<dbReference type="InterPro" id="IPR027051">
    <property type="entry name" value="XdhC_Rossmann_dom"/>
</dbReference>
<sequence length="105" mass="11268">MGILGPKSRTQRLLQDLQADRFIPTAAQLHRLYSPIGLDIGADAPEAIALAIVAEIQAVLANRSGGALRERIGSIHSEELIQKAEGKRQKAEGKNMNGTLTLLNS</sequence>
<evidence type="ECO:0000313" key="3">
    <source>
        <dbReference type="EMBL" id="MEP0821148.1"/>
    </source>
</evidence>
<organism evidence="3 4">
    <name type="scientific">Trichocoleus desertorum GB2-A4</name>
    <dbReference type="NCBI Taxonomy" id="2933944"/>
    <lineage>
        <taxon>Bacteria</taxon>
        <taxon>Bacillati</taxon>
        <taxon>Cyanobacteriota</taxon>
        <taxon>Cyanophyceae</taxon>
        <taxon>Leptolyngbyales</taxon>
        <taxon>Trichocoleusaceae</taxon>
        <taxon>Trichocoleus</taxon>
    </lineage>
</organism>
<feature type="compositionally biased region" description="Basic and acidic residues" evidence="1">
    <location>
        <begin position="84"/>
        <end position="93"/>
    </location>
</feature>
<comment type="caution">
    <text evidence="3">The sequence shown here is derived from an EMBL/GenBank/DDBJ whole genome shotgun (WGS) entry which is preliminary data.</text>
</comment>
<protein>
    <submittedName>
        <fullName evidence="3">XdhC family protein</fullName>
    </submittedName>
</protein>
<name>A0ABV0JH76_9CYAN</name>
<feature type="domain" description="XdhC Rossmann" evidence="2">
    <location>
        <begin position="1"/>
        <end position="56"/>
    </location>
</feature>
<dbReference type="PANTHER" id="PTHR30388">
    <property type="entry name" value="ALDEHYDE OXIDOREDUCTASE MOLYBDENUM COFACTOR ASSEMBLY PROTEIN"/>
    <property type="match status" value="1"/>
</dbReference>
<dbReference type="InterPro" id="IPR052698">
    <property type="entry name" value="MoCofactor_Util/Proc"/>
</dbReference>
<keyword evidence="4" id="KW-1185">Reference proteome</keyword>
<reference evidence="3 4" key="1">
    <citation type="submission" date="2022-04" db="EMBL/GenBank/DDBJ databases">
        <title>Positive selection, recombination, and allopatry shape intraspecific diversity of widespread and dominant cyanobacteria.</title>
        <authorList>
            <person name="Wei J."/>
            <person name="Shu W."/>
            <person name="Hu C."/>
        </authorList>
    </citation>
    <scope>NUCLEOTIDE SEQUENCE [LARGE SCALE GENOMIC DNA]</scope>
    <source>
        <strain evidence="3 4">GB2-A4</strain>
    </source>
</reference>
<dbReference type="PANTHER" id="PTHR30388:SF6">
    <property type="entry name" value="XANTHINE DEHYDROGENASE SUBUNIT A-RELATED"/>
    <property type="match status" value="1"/>
</dbReference>
<dbReference type="Gene3D" id="3.40.50.720">
    <property type="entry name" value="NAD(P)-binding Rossmann-like Domain"/>
    <property type="match status" value="1"/>
</dbReference>
<evidence type="ECO:0000313" key="4">
    <source>
        <dbReference type="Proteomes" id="UP001464891"/>
    </source>
</evidence>
<evidence type="ECO:0000259" key="2">
    <source>
        <dbReference type="Pfam" id="PF13478"/>
    </source>
</evidence>
<feature type="compositionally biased region" description="Polar residues" evidence="1">
    <location>
        <begin position="96"/>
        <end position="105"/>
    </location>
</feature>
<proteinExistence type="predicted"/>
<accession>A0ABV0JH76</accession>
<dbReference type="Proteomes" id="UP001464891">
    <property type="component" value="Unassembled WGS sequence"/>
</dbReference>
<evidence type="ECO:0000256" key="1">
    <source>
        <dbReference type="SAM" id="MobiDB-lite"/>
    </source>
</evidence>
<feature type="region of interest" description="Disordered" evidence="1">
    <location>
        <begin position="84"/>
        <end position="105"/>
    </location>
</feature>